<comment type="caution">
    <text evidence="6">The sequence shown here is derived from an EMBL/GenBank/DDBJ whole genome shotgun (WGS) entry which is preliminary data.</text>
</comment>
<keyword evidence="5" id="KW-0560">Oxidoreductase</keyword>
<name>A0A8J3JFJ9_9ACTN</name>
<evidence type="ECO:0000256" key="1">
    <source>
        <dbReference type="ARBA" id="ARBA00004496"/>
    </source>
</evidence>
<dbReference type="PRINTS" id="PR00081">
    <property type="entry name" value="GDHRDH"/>
</dbReference>
<dbReference type="Pfam" id="PF00106">
    <property type="entry name" value="adh_short"/>
    <property type="match status" value="1"/>
</dbReference>
<accession>A0A8J3JFJ9</accession>
<evidence type="ECO:0000313" key="7">
    <source>
        <dbReference type="Proteomes" id="UP000601223"/>
    </source>
</evidence>
<dbReference type="Gene3D" id="3.40.50.720">
    <property type="entry name" value="NAD(P)-binding Rossmann-like Domain"/>
    <property type="match status" value="1"/>
</dbReference>
<keyword evidence="4" id="KW-0521">NADP</keyword>
<dbReference type="PANTHER" id="PTHR44085:SF2">
    <property type="entry name" value="SEPIAPTERIN REDUCTASE"/>
    <property type="match status" value="1"/>
</dbReference>
<dbReference type="AlphaFoldDB" id="A0A8J3JFJ9"/>
<keyword evidence="3" id="KW-0963">Cytoplasm</keyword>
<dbReference type="GO" id="GO:0006729">
    <property type="term" value="P:tetrahydrobiopterin biosynthetic process"/>
    <property type="evidence" value="ECO:0007669"/>
    <property type="project" value="TreeGrafter"/>
</dbReference>
<evidence type="ECO:0000313" key="6">
    <source>
        <dbReference type="EMBL" id="GIF79718.1"/>
    </source>
</evidence>
<dbReference type="PANTHER" id="PTHR44085">
    <property type="entry name" value="SEPIAPTERIN REDUCTASE"/>
    <property type="match status" value="1"/>
</dbReference>
<keyword evidence="7" id="KW-1185">Reference proteome</keyword>
<comment type="similarity">
    <text evidence="2">Belongs to the short-chain dehydrogenases/reductases (SDR) family.</text>
</comment>
<dbReference type="GO" id="GO:0004757">
    <property type="term" value="F:sepiapterin reductase (NADP+) activity"/>
    <property type="evidence" value="ECO:0007669"/>
    <property type="project" value="TreeGrafter"/>
</dbReference>
<dbReference type="EMBL" id="BONF01000008">
    <property type="protein sequence ID" value="GIF79718.1"/>
    <property type="molecule type" value="Genomic_DNA"/>
</dbReference>
<dbReference type="SUPFAM" id="SSF51735">
    <property type="entry name" value="NAD(P)-binding Rossmann-fold domains"/>
    <property type="match status" value="1"/>
</dbReference>
<dbReference type="InterPro" id="IPR036291">
    <property type="entry name" value="NAD(P)-bd_dom_sf"/>
</dbReference>
<organism evidence="6 7">
    <name type="scientific">Catellatospora bangladeshensis</name>
    <dbReference type="NCBI Taxonomy" id="310355"/>
    <lineage>
        <taxon>Bacteria</taxon>
        <taxon>Bacillati</taxon>
        <taxon>Actinomycetota</taxon>
        <taxon>Actinomycetes</taxon>
        <taxon>Micromonosporales</taxon>
        <taxon>Micromonosporaceae</taxon>
        <taxon>Catellatospora</taxon>
    </lineage>
</organism>
<evidence type="ECO:0000256" key="4">
    <source>
        <dbReference type="ARBA" id="ARBA00022857"/>
    </source>
</evidence>
<dbReference type="InterPro" id="IPR051721">
    <property type="entry name" value="Biopterin_syn/organic_redct"/>
</dbReference>
<evidence type="ECO:0000256" key="5">
    <source>
        <dbReference type="ARBA" id="ARBA00023002"/>
    </source>
</evidence>
<dbReference type="GO" id="GO:0005737">
    <property type="term" value="C:cytoplasm"/>
    <property type="evidence" value="ECO:0007669"/>
    <property type="project" value="UniProtKB-SubCell"/>
</dbReference>
<evidence type="ECO:0000256" key="3">
    <source>
        <dbReference type="ARBA" id="ARBA00022490"/>
    </source>
</evidence>
<evidence type="ECO:0000256" key="2">
    <source>
        <dbReference type="ARBA" id="ARBA00006484"/>
    </source>
</evidence>
<gene>
    <name evidence="6" type="ORF">Cba03nite_10670</name>
</gene>
<reference evidence="6 7" key="1">
    <citation type="submission" date="2021-01" db="EMBL/GenBank/DDBJ databases">
        <title>Whole genome shotgun sequence of Catellatospora bangladeshensis NBRC 107357.</title>
        <authorList>
            <person name="Komaki H."/>
            <person name="Tamura T."/>
        </authorList>
    </citation>
    <scope>NUCLEOTIDE SEQUENCE [LARGE SCALE GENOMIC DNA]</scope>
    <source>
        <strain evidence="6 7">NBRC 107357</strain>
    </source>
</reference>
<sequence length="232" mass="24934">MLVRYVVITGVSRGLGEALVNQFETDPETVVVALGRTFSDAQRIAAGPRLILRHCDLAEPASMPHAAELSETLADADEVILIHNAAVVDPIGRIGDLAVDDLATAVAVNLTAPILLTNSLLAALPDTAREVLVMFVSSGAAHRIIDGWSAYSATKRGAEEFFAHLAEQYADDPRVRVEVVNPGVMDTGMQETIRSADFAGRQRFLDLFENDELPDPSAVAARLVEEHVTRPA</sequence>
<dbReference type="InterPro" id="IPR020904">
    <property type="entry name" value="Sc_DH/Rdtase_CS"/>
</dbReference>
<dbReference type="RefSeq" id="WP_376820829.1">
    <property type="nucleotide sequence ID" value="NZ_JBHTGC010000001.1"/>
</dbReference>
<dbReference type="PROSITE" id="PS00061">
    <property type="entry name" value="ADH_SHORT"/>
    <property type="match status" value="1"/>
</dbReference>
<dbReference type="InterPro" id="IPR002347">
    <property type="entry name" value="SDR_fam"/>
</dbReference>
<comment type="subcellular location">
    <subcellularLocation>
        <location evidence="1">Cytoplasm</location>
    </subcellularLocation>
</comment>
<dbReference type="Proteomes" id="UP000601223">
    <property type="component" value="Unassembled WGS sequence"/>
</dbReference>
<protein>
    <submittedName>
        <fullName evidence="6">Short-chain dehydrogenase</fullName>
    </submittedName>
</protein>
<proteinExistence type="inferred from homology"/>